<name>A0A170Z9H3_9BACT</name>
<evidence type="ECO:0000313" key="2">
    <source>
        <dbReference type="EMBL" id="GAT63463.1"/>
    </source>
</evidence>
<gene>
    <name evidence="1" type="ORF">PJIAN_21</name>
    <name evidence="2" type="ORF">PJIAN_3798</name>
</gene>
<feature type="non-terminal residue" evidence="1">
    <location>
        <position position="1"/>
    </location>
</feature>
<organism evidence="1 3">
    <name type="scientific">Paludibacter jiangxiensis</name>
    <dbReference type="NCBI Taxonomy" id="681398"/>
    <lineage>
        <taxon>Bacteria</taxon>
        <taxon>Pseudomonadati</taxon>
        <taxon>Bacteroidota</taxon>
        <taxon>Bacteroidia</taxon>
        <taxon>Bacteroidales</taxon>
        <taxon>Paludibacteraceae</taxon>
        <taxon>Paludibacter</taxon>
    </lineage>
</organism>
<evidence type="ECO:0000313" key="1">
    <source>
        <dbReference type="EMBL" id="GAT62448.1"/>
    </source>
</evidence>
<accession>A0A170Z9H3</accession>
<dbReference type="Proteomes" id="UP000076586">
    <property type="component" value="Unassembled WGS sequence"/>
</dbReference>
<reference evidence="1" key="2">
    <citation type="submission" date="2016-04" db="EMBL/GenBank/DDBJ databases">
        <authorList>
            <person name="Qiu Y."/>
            <person name="Sekiguchi Y."/>
        </authorList>
    </citation>
    <scope>NUCLEOTIDE SEQUENCE</scope>
    <source>
        <strain evidence="1">NM7</strain>
    </source>
</reference>
<dbReference type="EMBL" id="BDCR01000002">
    <property type="protein sequence ID" value="GAT62448.1"/>
    <property type="molecule type" value="Genomic_DNA"/>
</dbReference>
<proteinExistence type="predicted"/>
<evidence type="ECO:0000313" key="3">
    <source>
        <dbReference type="Proteomes" id="UP000076586"/>
    </source>
</evidence>
<comment type="caution">
    <text evidence="1">The sequence shown here is derived from an EMBL/GenBank/DDBJ whole genome shotgun (WGS) entry which is preliminary data.</text>
</comment>
<keyword evidence="3" id="KW-1185">Reference proteome</keyword>
<dbReference type="EMBL" id="BDCR01000003">
    <property type="protein sequence ID" value="GAT63463.1"/>
    <property type="molecule type" value="Genomic_DNA"/>
</dbReference>
<sequence>SDLVMSEKGRYFASALRDKHGGVFKA</sequence>
<dbReference type="AlphaFoldDB" id="A0A170Z9H3"/>
<reference evidence="3" key="4">
    <citation type="journal article" date="2017" name="Genome Announc.">
        <title>Draft genome sequence of Paludibacter jiangxiensis NM7(T), a propionate-producing fermentative bacterium.</title>
        <authorList>
            <person name="Qiu Y.-L."/>
            <person name="Tourlousse D.M."/>
            <person name="Matsuura N."/>
            <person name="Ohashi A."/>
            <person name="Sekiguchi Y."/>
        </authorList>
    </citation>
    <scope>NUCLEOTIDE SEQUENCE [LARGE SCALE GENOMIC DNA]</scope>
    <source>
        <strain evidence="3">NM7</strain>
    </source>
</reference>
<reference evidence="3" key="1">
    <citation type="submission" date="2016-04" db="EMBL/GenBank/DDBJ databases">
        <title>Draft genome sequence of Paludibacter jiangxiensis strain NM7.</title>
        <authorList>
            <person name="Qiu Y."/>
            <person name="Matsuura N."/>
            <person name="Ohashi A."/>
            <person name="Tourlousse M.D."/>
            <person name="Sekiguchi Y."/>
        </authorList>
    </citation>
    <scope>NUCLEOTIDE SEQUENCE [LARGE SCALE GENOMIC DNA]</scope>
    <source>
        <strain evidence="3">NM7</strain>
    </source>
</reference>
<protein>
    <submittedName>
        <fullName evidence="1">Uncharacterized protein</fullName>
    </submittedName>
</protein>
<reference evidence="1" key="3">
    <citation type="journal article" date="2017" name="Genome Announc.">
        <title>Draft Genome Sequence of Paludibacter jiangxiensis NM7T, a Propionate-Producing Fermentative Bacterium.</title>
        <authorList>
            <person name="Qiu Y.-L."/>
            <person name="Tourlousse D.M."/>
            <person name="Matsuura N."/>
            <person name="Ohashi A."/>
            <person name="Sekiguchi Y."/>
        </authorList>
    </citation>
    <scope>NUCLEOTIDE SEQUENCE</scope>
    <source>
        <strain evidence="1">NM7</strain>
    </source>
</reference>